<feature type="compositionally biased region" description="Basic and acidic residues" evidence="1">
    <location>
        <begin position="291"/>
        <end position="319"/>
    </location>
</feature>
<feature type="region of interest" description="Disordered" evidence="1">
    <location>
        <begin position="1"/>
        <end position="25"/>
    </location>
</feature>
<dbReference type="InterPro" id="IPR040247">
    <property type="entry name" value="DUF5524"/>
</dbReference>
<reference evidence="2" key="1">
    <citation type="journal article" date="2023" name="Mol. Biol. Evol.">
        <title>Third-Generation Sequencing Reveals the Adaptive Role of the Epigenome in Three Deep-Sea Polychaetes.</title>
        <authorList>
            <person name="Perez M."/>
            <person name="Aroh O."/>
            <person name="Sun Y."/>
            <person name="Lan Y."/>
            <person name="Juniper S.K."/>
            <person name="Young C.R."/>
            <person name="Angers B."/>
            <person name="Qian P.Y."/>
        </authorList>
    </citation>
    <scope>NUCLEOTIDE SEQUENCE</scope>
    <source>
        <strain evidence="2">R07B-5</strain>
    </source>
</reference>
<accession>A0AAD9PA10</accession>
<feature type="compositionally biased region" description="Polar residues" evidence="1">
    <location>
        <begin position="230"/>
        <end position="239"/>
    </location>
</feature>
<feature type="region of interest" description="Disordered" evidence="1">
    <location>
        <begin position="65"/>
        <end position="176"/>
    </location>
</feature>
<evidence type="ECO:0000256" key="1">
    <source>
        <dbReference type="SAM" id="MobiDB-lite"/>
    </source>
</evidence>
<dbReference type="EMBL" id="JAODUO010000072">
    <property type="protein sequence ID" value="KAK2190686.1"/>
    <property type="molecule type" value="Genomic_DNA"/>
</dbReference>
<feature type="region of interest" description="Disordered" evidence="1">
    <location>
        <begin position="264"/>
        <end position="329"/>
    </location>
</feature>
<name>A0AAD9PA10_RIDPI</name>
<dbReference type="Proteomes" id="UP001209878">
    <property type="component" value="Unassembled WGS sequence"/>
</dbReference>
<protein>
    <submittedName>
        <fullName evidence="2">Uncharacterized protein</fullName>
    </submittedName>
</protein>
<dbReference type="PANTHER" id="PTHR31097:SF2">
    <property type="entry name" value="CHROMOSOME 7 OPEN READING FRAME 57"/>
    <property type="match status" value="1"/>
</dbReference>
<dbReference type="AlphaFoldDB" id="A0AAD9PA10"/>
<organism evidence="2 3">
    <name type="scientific">Ridgeia piscesae</name>
    <name type="common">Tubeworm</name>
    <dbReference type="NCBI Taxonomy" id="27915"/>
    <lineage>
        <taxon>Eukaryota</taxon>
        <taxon>Metazoa</taxon>
        <taxon>Spiralia</taxon>
        <taxon>Lophotrochozoa</taxon>
        <taxon>Annelida</taxon>
        <taxon>Polychaeta</taxon>
        <taxon>Sedentaria</taxon>
        <taxon>Canalipalpata</taxon>
        <taxon>Sabellida</taxon>
        <taxon>Siboglinidae</taxon>
        <taxon>Ridgeia</taxon>
    </lineage>
</organism>
<evidence type="ECO:0000313" key="3">
    <source>
        <dbReference type="Proteomes" id="UP001209878"/>
    </source>
</evidence>
<keyword evidence="3" id="KW-1185">Reference proteome</keyword>
<proteinExistence type="predicted"/>
<comment type="caution">
    <text evidence="2">The sequence shown here is derived from an EMBL/GenBank/DDBJ whole genome shotgun (WGS) entry which is preliminary data.</text>
</comment>
<gene>
    <name evidence="2" type="ORF">NP493_70g05052</name>
</gene>
<dbReference type="PANTHER" id="PTHR31097">
    <property type="entry name" value="SI:DKEY-276J7.1"/>
    <property type="match status" value="1"/>
</dbReference>
<feature type="region of interest" description="Disordered" evidence="1">
    <location>
        <begin position="230"/>
        <end position="250"/>
    </location>
</feature>
<sequence length="329" mass="39188">MAKMGGRPDLLRMHTPKPASANAKPYPKVDWFYQEDIKMEEDEKREREMDGALPEKQHEFLLPDYMVHPDNEDGQLPPQPRRGKHTQSQKWKPAPFAMDYNLPFQNEGHTGHHAVKQPDVPNEKKVGYGVRKPKLDKHQPSSYDMPQRDQPIKPVGQLEEPRNVKPMTPSKEESKVSMAKLMEHGYIREWQDDRNRWYEKQQKVSDCFDDVTQQRQEKLEQESMELHQAAANTNQNARLNRTRSREGGDTNMAMLMQHSYGREWHDEHTRWSRKQKKASDRFDSVTAQRQEAQRQEAQRQRQMIHEEEEQQQQRERWQQPEEVNYIKTE</sequence>
<evidence type="ECO:0000313" key="2">
    <source>
        <dbReference type="EMBL" id="KAK2190686.1"/>
    </source>
</evidence>